<dbReference type="EMBL" id="FNFO01000006">
    <property type="protein sequence ID" value="SDL48661.1"/>
    <property type="molecule type" value="Genomic_DNA"/>
</dbReference>
<accession>A0A1G9KG41</accession>
<evidence type="ECO:0000256" key="5">
    <source>
        <dbReference type="ARBA" id="ARBA00023136"/>
    </source>
</evidence>
<protein>
    <submittedName>
        <fullName evidence="9">Putative ABC transport system permease protein</fullName>
    </submittedName>
</protein>
<keyword evidence="10" id="KW-1185">Reference proteome</keyword>
<dbReference type="NCBIfam" id="NF038404">
    <property type="entry name" value="perm_prefix_2"/>
    <property type="match status" value="1"/>
</dbReference>
<dbReference type="InterPro" id="IPR025857">
    <property type="entry name" value="MacB_PCD"/>
</dbReference>
<evidence type="ECO:0000256" key="2">
    <source>
        <dbReference type="ARBA" id="ARBA00022475"/>
    </source>
</evidence>
<feature type="domain" description="ABC3 transporter permease C-terminal" evidence="7">
    <location>
        <begin position="378"/>
        <end position="495"/>
    </location>
</feature>
<feature type="domain" description="ABC3 transporter permease C-terminal" evidence="7">
    <location>
        <begin position="769"/>
        <end position="875"/>
    </location>
</feature>
<name>A0A1G9KG41_9BACT</name>
<keyword evidence="4 6" id="KW-1133">Transmembrane helix</keyword>
<feature type="transmembrane region" description="Helical" evidence="6">
    <location>
        <begin position="765"/>
        <end position="790"/>
    </location>
</feature>
<dbReference type="InterPro" id="IPR050250">
    <property type="entry name" value="Macrolide_Exporter_MacB"/>
</dbReference>
<dbReference type="AlphaFoldDB" id="A0A1G9KG41"/>
<dbReference type="PANTHER" id="PTHR30572:SF18">
    <property type="entry name" value="ABC-TYPE MACROLIDE FAMILY EXPORT SYSTEM PERMEASE COMPONENT 2"/>
    <property type="match status" value="1"/>
</dbReference>
<keyword evidence="5 6" id="KW-0472">Membrane</keyword>
<proteinExistence type="predicted"/>
<dbReference type="GO" id="GO:0022857">
    <property type="term" value="F:transmembrane transporter activity"/>
    <property type="evidence" value="ECO:0007669"/>
    <property type="project" value="TreeGrafter"/>
</dbReference>
<dbReference type="InterPro" id="IPR047699">
    <property type="entry name" value="Permease_put_prefix"/>
</dbReference>
<organism evidence="9 10">
    <name type="scientific">Catalinimonas alkaloidigena</name>
    <dbReference type="NCBI Taxonomy" id="1075417"/>
    <lineage>
        <taxon>Bacteria</taxon>
        <taxon>Pseudomonadati</taxon>
        <taxon>Bacteroidota</taxon>
        <taxon>Cytophagia</taxon>
        <taxon>Cytophagales</taxon>
        <taxon>Catalimonadaceae</taxon>
        <taxon>Catalinimonas</taxon>
    </lineage>
</organism>
<feature type="transmembrane region" description="Helical" evidence="6">
    <location>
        <begin position="372"/>
        <end position="394"/>
    </location>
</feature>
<dbReference type="PANTHER" id="PTHR30572">
    <property type="entry name" value="MEMBRANE COMPONENT OF TRANSPORTER-RELATED"/>
    <property type="match status" value="1"/>
</dbReference>
<feature type="transmembrane region" description="Helical" evidence="6">
    <location>
        <begin position="98"/>
        <end position="121"/>
    </location>
</feature>
<dbReference type="GO" id="GO:0005886">
    <property type="term" value="C:plasma membrane"/>
    <property type="evidence" value="ECO:0007669"/>
    <property type="project" value="UniProtKB-SubCell"/>
</dbReference>
<dbReference type="RefSeq" id="WP_218127102.1">
    <property type="nucleotide sequence ID" value="NZ_FNFO01000006.1"/>
</dbReference>
<dbReference type="Pfam" id="PF02687">
    <property type="entry name" value="FtsX"/>
    <property type="match status" value="2"/>
</dbReference>
<evidence type="ECO:0000259" key="8">
    <source>
        <dbReference type="Pfam" id="PF12704"/>
    </source>
</evidence>
<feature type="domain" description="MacB-like periplasmic core" evidence="8">
    <location>
        <begin position="100"/>
        <end position="323"/>
    </location>
</feature>
<reference evidence="9 10" key="1">
    <citation type="submission" date="2016-10" db="EMBL/GenBank/DDBJ databases">
        <authorList>
            <person name="de Groot N.N."/>
        </authorList>
    </citation>
    <scope>NUCLEOTIDE SEQUENCE [LARGE SCALE GENOMIC DNA]</scope>
    <source>
        <strain evidence="9 10">DSM 25186</strain>
    </source>
</reference>
<feature type="transmembrane region" description="Helical" evidence="6">
    <location>
        <begin position="423"/>
        <end position="447"/>
    </location>
</feature>
<comment type="subcellular location">
    <subcellularLocation>
        <location evidence="1">Cell membrane</location>
        <topology evidence="1">Multi-pass membrane protein</topology>
    </subcellularLocation>
</comment>
<sequence>MNMPSHERPPRRADRLLAWFCSADLLEEVQGDLHEEFAYQVQRIGEKRARRRYWWDVLGFIRLFALRRKTTGTTSNLSIAMLKNYLIIAFRHLQKNRVFTFINIAGVAIGMAGCLLILAYVRYELSYDRFHPEADQIYRVTYFVSQGDQEIVASAAAVPAVGPALKNNFPEVKDYARFYPINGIMTYQKKDGKLVAFREKKMQIATPSALTLFNLPLEEGDPATALEGFGKVVISQSAAKRYFGDEDPMGETLTWQDGDALQVTGVMRDLPPNSHIKFDFLISYQTLNEKTENGSEIAWGPYDFNTYVLLDPQTDPAQLQAKWDAWLEKERQEDWTKYNVREAFVLQPLTDIHLYSNLVQESEPDEQGNGHAVYFLLIIAGFILVIAWINYVNLSTARAMERAREVGIRKAVGAIRNQLMAQFLLESVVVNVVATIVAVGIVVVALPHLATLTGQPLAAHVFTQPQFWLVLGALFLVGALLSGFYPALMLSSFQPVKVLKGKLTTSSGGTRLRKALVVFQFGASVALIAGTGVVFKQIQFMLQQDLGIDIEQTLVLKGVGSTDSTYTGTLHAFKDEMIRKAGVSSITAASNVPGDEIFWTNILKRISGGPEGIITVYTVGIDYDYVPAFGLKLTAGRNFSLDFPSDSGGVLLNAAATKMLLYDTPEEALGEWVNVGGGDTLQVVGVLADYHQMALKYTQAPIVFRLDPSPTNFYALKIKTDDLPTTLESIQQEWQQFFPGNPFDYFFLDEFFNRQYESDQLFGRVFTWFAGLAIFVACLGLFGLAAFTTVQRTKEIGVRKVLGASVGHIVSLLSREFVLLILLGSVLAIPLAYLLMHRWLDTYPFRVDLSGWYFLLPLVLAIAMLTVSYQTIKAALANPVDGLRSE</sequence>
<dbReference type="Proteomes" id="UP000198510">
    <property type="component" value="Unassembled WGS sequence"/>
</dbReference>
<feature type="transmembrane region" description="Helical" evidence="6">
    <location>
        <begin position="851"/>
        <end position="869"/>
    </location>
</feature>
<evidence type="ECO:0000259" key="7">
    <source>
        <dbReference type="Pfam" id="PF02687"/>
    </source>
</evidence>
<keyword evidence="3 6" id="KW-0812">Transmembrane</keyword>
<evidence type="ECO:0000313" key="10">
    <source>
        <dbReference type="Proteomes" id="UP000198510"/>
    </source>
</evidence>
<dbReference type="Pfam" id="PF12704">
    <property type="entry name" value="MacB_PCD"/>
    <property type="match status" value="2"/>
</dbReference>
<gene>
    <name evidence="9" type="ORF">SAMN05421823_106150</name>
</gene>
<evidence type="ECO:0000313" key="9">
    <source>
        <dbReference type="EMBL" id="SDL48661.1"/>
    </source>
</evidence>
<dbReference type="STRING" id="1075417.SAMN05421823_106150"/>
<evidence type="ECO:0000256" key="6">
    <source>
        <dbReference type="SAM" id="Phobius"/>
    </source>
</evidence>
<evidence type="ECO:0000256" key="4">
    <source>
        <dbReference type="ARBA" id="ARBA00022989"/>
    </source>
</evidence>
<feature type="transmembrane region" description="Helical" evidence="6">
    <location>
        <begin position="817"/>
        <end position="836"/>
    </location>
</feature>
<feature type="transmembrane region" description="Helical" evidence="6">
    <location>
        <begin position="514"/>
        <end position="535"/>
    </location>
</feature>
<feature type="domain" description="MacB-like periplasmic core" evidence="8">
    <location>
        <begin position="529"/>
        <end position="691"/>
    </location>
</feature>
<feature type="transmembrane region" description="Helical" evidence="6">
    <location>
        <begin position="467"/>
        <end position="493"/>
    </location>
</feature>
<evidence type="ECO:0000256" key="3">
    <source>
        <dbReference type="ARBA" id="ARBA00022692"/>
    </source>
</evidence>
<evidence type="ECO:0000256" key="1">
    <source>
        <dbReference type="ARBA" id="ARBA00004651"/>
    </source>
</evidence>
<keyword evidence="2" id="KW-1003">Cell membrane</keyword>
<dbReference type="InterPro" id="IPR003838">
    <property type="entry name" value="ABC3_permease_C"/>
</dbReference>